<dbReference type="FunFam" id="3.40.50.1110:FF:000003">
    <property type="entry name" value="GDSL esterase/lipase APG"/>
    <property type="match status" value="2"/>
</dbReference>
<dbReference type="GO" id="GO:0016042">
    <property type="term" value="P:lipid catabolic process"/>
    <property type="evidence" value="ECO:0007669"/>
    <property type="project" value="UniProtKB-KW"/>
</dbReference>
<dbReference type="SUPFAM" id="SSF52266">
    <property type="entry name" value="SGNH hydrolase"/>
    <property type="match status" value="1"/>
</dbReference>
<evidence type="ECO:0000256" key="1">
    <source>
        <dbReference type="ARBA" id="ARBA00008668"/>
    </source>
</evidence>
<dbReference type="PANTHER" id="PTHR45648:SF156">
    <property type="entry name" value="ZINC FINGER PROTEIN"/>
    <property type="match status" value="1"/>
</dbReference>
<dbReference type="InterPro" id="IPR036514">
    <property type="entry name" value="SGNH_hydro_sf"/>
</dbReference>
<evidence type="ECO:0000256" key="4">
    <source>
        <dbReference type="SAM" id="SignalP"/>
    </source>
</evidence>
<dbReference type="InterPro" id="IPR001087">
    <property type="entry name" value="GDSL"/>
</dbReference>
<dbReference type="InterPro" id="IPR035669">
    <property type="entry name" value="SGNH_plant_lipase-like"/>
</dbReference>
<dbReference type="PANTHER" id="PTHR45648">
    <property type="entry name" value="GDSL LIPASE/ACYLHYDROLASE FAMILY PROTEIN (AFU_ORTHOLOGUE AFUA_4G14700)"/>
    <property type="match status" value="1"/>
</dbReference>
<evidence type="ECO:0000313" key="6">
    <source>
        <dbReference type="Proteomes" id="UP000075243"/>
    </source>
</evidence>
<keyword evidence="3" id="KW-0443">Lipid metabolism</keyword>
<dbReference type="EMBL" id="CM003604">
    <property type="protein sequence ID" value="KYP74590.1"/>
    <property type="molecule type" value="Genomic_DNA"/>
</dbReference>
<dbReference type="AlphaFoldDB" id="A0A151U5M5"/>
<feature type="chain" id="PRO_5007589500" evidence="4">
    <location>
        <begin position="24"/>
        <end position="547"/>
    </location>
</feature>
<proteinExistence type="inferred from homology"/>
<dbReference type="Pfam" id="PF00657">
    <property type="entry name" value="Lipase_GDSL"/>
    <property type="match status" value="2"/>
</dbReference>
<evidence type="ECO:0000313" key="5">
    <source>
        <dbReference type="EMBL" id="KYP74590.1"/>
    </source>
</evidence>
<organism evidence="5 6">
    <name type="scientific">Cajanus cajan</name>
    <name type="common">Pigeon pea</name>
    <name type="synonym">Cajanus indicus</name>
    <dbReference type="NCBI Taxonomy" id="3821"/>
    <lineage>
        <taxon>Eukaryota</taxon>
        <taxon>Viridiplantae</taxon>
        <taxon>Streptophyta</taxon>
        <taxon>Embryophyta</taxon>
        <taxon>Tracheophyta</taxon>
        <taxon>Spermatophyta</taxon>
        <taxon>Magnoliopsida</taxon>
        <taxon>eudicotyledons</taxon>
        <taxon>Gunneridae</taxon>
        <taxon>Pentapetalae</taxon>
        <taxon>rosids</taxon>
        <taxon>fabids</taxon>
        <taxon>Fabales</taxon>
        <taxon>Fabaceae</taxon>
        <taxon>Papilionoideae</taxon>
        <taxon>50 kb inversion clade</taxon>
        <taxon>NPAAA clade</taxon>
        <taxon>indigoferoid/millettioid clade</taxon>
        <taxon>Phaseoleae</taxon>
        <taxon>Cajanus</taxon>
    </lineage>
</organism>
<feature type="signal peptide" evidence="4">
    <location>
        <begin position="1"/>
        <end position="23"/>
    </location>
</feature>
<keyword evidence="3" id="KW-0442">Lipid degradation</keyword>
<reference evidence="5 6" key="1">
    <citation type="journal article" date="2012" name="Nat. Biotechnol.">
        <title>Draft genome sequence of pigeonpea (Cajanus cajan), an orphan legume crop of resource-poor farmers.</title>
        <authorList>
            <person name="Varshney R.K."/>
            <person name="Chen W."/>
            <person name="Li Y."/>
            <person name="Bharti A.K."/>
            <person name="Saxena R.K."/>
            <person name="Schlueter J.A."/>
            <person name="Donoghue M.T."/>
            <person name="Azam S."/>
            <person name="Fan G."/>
            <person name="Whaley A.M."/>
            <person name="Farmer A.D."/>
            <person name="Sheridan J."/>
            <person name="Iwata A."/>
            <person name="Tuteja R."/>
            <person name="Penmetsa R.V."/>
            <person name="Wu W."/>
            <person name="Upadhyaya H.D."/>
            <person name="Yang S.P."/>
            <person name="Shah T."/>
            <person name="Saxena K.B."/>
            <person name="Michael T."/>
            <person name="McCombie W.R."/>
            <person name="Yang B."/>
            <person name="Zhang G."/>
            <person name="Yang H."/>
            <person name="Wang J."/>
            <person name="Spillane C."/>
            <person name="Cook D.R."/>
            <person name="May G.D."/>
            <person name="Xu X."/>
            <person name="Jackson S.A."/>
        </authorList>
    </citation>
    <scope>NUCLEOTIDE SEQUENCE [LARGE SCALE GENOMIC DNA]</scope>
    <source>
        <strain evidence="6">cv. Asha</strain>
    </source>
</reference>
<dbReference type="Gene3D" id="3.40.50.1110">
    <property type="entry name" value="SGNH hydrolase"/>
    <property type="match status" value="1"/>
</dbReference>
<dbReference type="Gramene" id="C.cajan_07075.t">
    <property type="protein sequence ID" value="C.cajan_07075.t"/>
    <property type="gene ID" value="C.cajan_07075"/>
</dbReference>
<evidence type="ECO:0000256" key="3">
    <source>
        <dbReference type="ARBA" id="ARBA00022963"/>
    </source>
</evidence>
<dbReference type="GO" id="GO:0016788">
    <property type="term" value="F:hydrolase activity, acting on ester bonds"/>
    <property type="evidence" value="ECO:0007669"/>
    <property type="project" value="InterPro"/>
</dbReference>
<keyword evidence="2" id="KW-0378">Hydrolase</keyword>
<evidence type="ECO:0000256" key="2">
    <source>
        <dbReference type="ARBA" id="ARBA00022801"/>
    </source>
</evidence>
<keyword evidence="6" id="KW-1185">Reference proteome</keyword>
<comment type="similarity">
    <text evidence="1">Belongs to the 'GDSL' lipolytic enzyme family.</text>
</comment>
<gene>
    <name evidence="5" type="ORF">KK1_007276</name>
</gene>
<protein>
    <submittedName>
        <fullName evidence="5">GDSL esterase/lipase At5g33370 family</fullName>
    </submittedName>
</protein>
<name>A0A151U5M5_CAJCA</name>
<dbReference type="InterPro" id="IPR051058">
    <property type="entry name" value="GDSL_Est/Lipase"/>
</dbReference>
<dbReference type="OMA" id="HEFAFWD"/>
<accession>A0A151U5M5</accession>
<sequence>MASSLVCCIIVTSLFMSLSFASAQPARAFFVFGDSLVDSGNNDFLATTARADAPPYGIDFPSHKPTGRFSNGLNIPDIISEQLGSEPTLPYLSPLLVGERLLVGANFASAGIGILNDTGFQFLHIIHIYKQLKLFAHYQQRLSAHIGEEGARSHVKQALVLITLGGNDFVNNYYLVPYSARSRQFSLPDYVTYLISEYRRILRGAEAARAFFVFGDSLVDNGNNNYLITTARADAPPYGIDYPTRRPTGRFSNGLNIPDFISQELGSESTLPYLSPDLDGEKLLVGANFASAGIGVLNDTGVQFVNIIRMSRQIEYFEEYQRRVSGLIGDEKTRQLVNGALVLITCGGNDFVNNYYLVPNSARSRQFALPDYVNYVISEYSKILRRLYDVGARRVLVTGTGPLGCVPAELALRGRNGECSEELQKASSLFNPQLVEMTRQLNEEVGSDVFIAVNTQLVHDDFVTDPQAFGFVTSKVACCGQGPFNGIGLCTVASNLCPNRDAYAFWDPFHPSERANKFIVQKIMSGTTKYIHPMNLSTILALDSKNI</sequence>
<dbReference type="CDD" id="cd01837">
    <property type="entry name" value="SGNH_plant_lipase_like"/>
    <property type="match status" value="1"/>
</dbReference>
<dbReference type="Proteomes" id="UP000075243">
    <property type="component" value="Chromosome 2"/>
</dbReference>
<keyword evidence="4" id="KW-0732">Signal</keyword>